<keyword evidence="2" id="KW-1185">Reference proteome</keyword>
<sequence length="97" mass="11380">MFRRNIFYNVEEKNRLVMCDNIVLGDVTEKKEKVLELFHTTEGWIARYTGMTGSGEYVEREEAHNIHGEDIEDVKRKALEVWGSELKLEDVKVVVHK</sequence>
<dbReference type="Proteomes" id="UP000183287">
    <property type="component" value="Unassembled WGS sequence"/>
</dbReference>
<organism evidence="1 2">
    <name type="scientific">Nitrosomonas communis</name>
    <dbReference type="NCBI Taxonomy" id="44574"/>
    <lineage>
        <taxon>Bacteria</taxon>
        <taxon>Pseudomonadati</taxon>
        <taxon>Pseudomonadota</taxon>
        <taxon>Betaproteobacteria</taxon>
        <taxon>Nitrosomonadales</taxon>
        <taxon>Nitrosomonadaceae</taxon>
        <taxon>Nitrosomonas</taxon>
    </lineage>
</organism>
<protein>
    <submittedName>
        <fullName evidence="1">Uncharacterized protein</fullName>
    </submittedName>
</protein>
<proteinExistence type="predicted"/>
<dbReference type="AlphaFoldDB" id="A0A1I4X354"/>
<dbReference type="EMBL" id="FOUB01000130">
    <property type="protein sequence ID" value="SFN19790.1"/>
    <property type="molecule type" value="Genomic_DNA"/>
</dbReference>
<dbReference type="OrthoDB" id="9881351at2"/>
<gene>
    <name evidence="1" type="ORF">SAMN05421863_11303</name>
</gene>
<dbReference type="RefSeq" id="WP_074907417.1">
    <property type="nucleotide sequence ID" value="NZ_FOUB01000130.1"/>
</dbReference>
<evidence type="ECO:0000313" key="1">
    <source>
        <dbReference type="EMBL" id="SFN19790.1"/>
    </source>
</evidence>
<name>A0A1I4X354_9PROT</name>
<reference evidence="2" key="1">
    <citation type="submission" date="2016-10" db="EMBL/GenBank/DDBJ databases">
        <authorList>
            <person name="Varghese N."/>
            <person name="Submissions S."/>
        </authorList>
    </citation>
    <scope>NUCLEOTIDE SEQUENCE [LARGE SCALE GENOMIC DNA]</scope>
    <source>
        <strain evidence="2">Nm44</strain>
    </source>
</reference>
<accession>A0A1I4X354</accession>
<evidence type="ECO:0000313" key="2">
    <source>
        <dbReference type="Proteomes" id="UP000183287"/>
    </source>
</evidence>